<dbReference type="OrthoDB" id="2533084at2759"/>
<protein>
    <recommendedName>
        <fullName evidence="3">Major facilitator superfamily (MFS) profile domain-containing protein</fullName>
    </recommendedName>
</protein>
<comment type="subcellular location">
    <subcellularLocation>
        <location evidence="1">Membrane</location>
        <topology evidence="1">Multi-pass membrane protein</topology>
    </subcellularLocation>
</comment>
<dbReference type="STRING" id="1137138.A0A067NEV5"/>
<dbReference type="AlphaFoldDB" id="A0A067NEV5"/>
<dbReference type="EMBL" id="KL198014">
    <property type="protein sequence ID" value="KDQ22296.1"/>
    <property type="molecule type" value="Genomic_DNA"/>
</dbReference>
<evidence type="ECO:0000256" key="1">
    <source>
        <dbReference type="ARBA" id="ARBA00004141"/>
    </source>
</evidence>
<proteinExistence type="predicted"/>
<feature type="non-terminal residue" evidence="4">
    <location>
        <position position="90"/>
    </location>
</feature>
<sequence>LNLWTMGFIISPFLSPFAFGFLVARASWRWSYGIGSMYSAVVVLLIALFGEETIYDRTVVPIPSRRPTTGRRYRVETLVGITGVKMSKYR</sequence>
<keyword evidence="2" id="KW-1133">Transmembrane helix</keyword>
<dbReference type="HOGENOM" id="CLU_2446741_0_0_1"/>
<dbReference type="GO" id="GO:0022857">
    <property type="term" value="F:transmembrane transporter activity"/>
    <property type="evidence" value="ECO:0007669"/>
    <property type="project" value="InterPro"/>
</dbReference>
<evidence type="ECO:0000256" key="2">
    <source>
        <dbReference type="SAM" id="Phobius"/>
    </source>
</evidence>
<dbReference type="SUPFAM" id="SSF103473">
    <property type="entry name" value="MFS general substrate transporter"/>
    <property type="match status" value="1"/>
</dbReference>
<feature type="domain" description="Major facilitator superfamily (MFS) profile" evidence="3">
    <location>
        <begin position="1"/>
        <end position="90"/>
    </location>
</feature>
<dbReference type="InterPro" id="IPR020846">
    <property type="entry name" value="MFS_dom"/>
</dbReference>
<feature type="transmembrane region" description="Helical" evidence="2">
    <location>
        <begin position="6"/>
        <end position="23"/>
    </location>
</feature>
<dbReference type="InParanoid" id="A0A067NEV5"/>
<gene>
    <name evidence="4" type="ORF">PLEOSDRAFT_1023405</name>
</gene>
<dbReference type="Gene3D" id="1.20.1720.10">
    <property type="entry name" value="Multidrug resistance protein D"/>
    <property type="match status" value="1"/>
</dbReference>
<feature type="non-terminal residue" evidence="4">
    <location>
        <position position="1"/>
    </location>
</feature>
<accession>A0A067NEV5</accession>
<dbReference type="Proteomes" id="UP000027073">
    <property type="component" value="Unassembled WGS sequence"/>
</dbReference>
<name>A0A067NEV5_PLEO1</name>
<feature type="transmembrane region" description="Helical" evidence="2">
    <location>
        <begin position="30"/>
        <end position="50"/>
    </location>
</feature>
<evidence type="ECO:0000313" key="5">
    <source>
        <dbReference type="Proteomes" id="UP000027073"/>
    </source>
</evidence>
<evidence type="ECO:0000259" key="3">
    <source>
        <dbReference type="PROSITE" id="PS50850"/>
    </source>
</evidence>
<evidence type="ECO:0000313" key="4">
    <source>
        <dbReference type="EMBL" id="KDQ22296.1"/>
    </source>
</evidence>
<dbReference type="VEuPathDB" id="FungiDB:PLEOSDRAFT_1023405"/>
<organism evidence="4 5">
    <name type="scientific">Pleurotus ostreatus (strain PC15)</name>
    <name type="common">Oyster mushroom</name>
    <dbReference type="NCBI Taxonomy" id="1137138"/>
    <lineage>
        <taxon>Eukaryota</taxon>
        <taxon>Fungi</taxon>
        <taxon>Dikarya</taxon>
        <taxon>Basidiomycota</taxon>
        <taxon>Agaricomycotina</taxon>
        <taxon>Agaricomycetes</taxon>
        <taxon>Agaricomycetidae</taxon>
        <taxon>Agaricales</taxon>
        <taxon>Pleurotineae</taxon>
        <taxon>Pleurotaceae</taxon>
        <taxon>Pleurotus</taxon>
    </lineage>
</organism>
<keyword evidence="2" id="KW-0472">Membrane</keyword>
<dbReference type="InterPro" id="IPR036259">
    <property type="entry name" value="MFS_trans_sf"/>
</dbReference>
<dbReference type="PROSITE" id="PS50850">
    <property type="entry name" value="MFS"/>
    <property type="match status" value="1"/>
</dbReference>
<keyword evidence="2" id="KW-0812">Transmembrane</keyword>
<reference evidence="5" key="1">
    <citation type="journal article" date="2014" name="Proc. Natl. Acad. Sci. U.S.A.">
        <title>Extensive sampling of basidiomycete genomes demonstrates inadequacy of the white-rot/brown-rot paradigm for wood decay fungi.</title>
        <authorList>
            <person name="Riley R."/>
            <person name="Salamov A.A."/>
            <person name="Brown D.W."/>
            <person name="Nagy L.G."/>
            <person name="Floudas D."/>
            <person name="Held B.W."/>
            <person name="Levasseur A."/>
            <person name="Lombard V."/>
            <person name="Morin E."/>
            <person name="Otillar R."/>
            <person name="Lindquist E.A."/>
            <person name="Sun H."/>
            <person name="LaButti K.M."/>
            <person name="Schmutz J."/>
            <person name="Jabbour D."/>
            <person name="Luo H."/>
            <person name="Baker S.E."/>
            <person name="Pisabarro A.G."/>
            <person name="Walton J.D."/>
            <person name="Blanchette R.A."/>
            <person name="Henrissat B."/>
            <person name="Martin F."/>
            <person name="Cullen D."/>
            <person name="Hibbett D.S."/>
            <person name="Grigoriev I.V."/>
        </authorList>
    </citation>
    <scope>NUCLEOTIDE SEQUENCE [LARGE SCALE GENOMIC DNA]</scope>
    <source>
        <strain evidence="5">PC15</strain>
    </source>
</reference>
<dbReference type="GO" id="GO:0016020">
    <property type="term" value="C:membrane"/>
    <property type="evidence" value="ECO:0007669"/>
    <property type="project" value="UniProtKB-SubCell"/>
</dbReference>